<dbReference type="InterPro" id="IPR001173">
    <property type="entry name" value="Glyco_trans_2-like"/>
</dbReference>
<dbReference type="eggNOG" id="COG0463">
    <property type="taxonomic scope" value="Bacteria"/>
</dbReference>
<dbReference type="CDD" id="cd00761">
    <property type="entry name" value="Glyco_tranf_GTA_type"/>
    <property type="match status" value="1"/>
</dbReference>
<accession>B7AX09</accession>
<dbReference type="PANTHER" id="PTHR22916:SF3">
    <property type="entry name" value="UDP-GLCNAC:BETAGAL BETA-1,3-N-ACETYLGLUCOSAMINYLTRANSFERASE-LIKE PROTEIN 1"/>
    <property type="match status" value="1"/>
</dbReference>
<evidence type="ECO:0000313" key="3">
    <source>
        <dbReference type="Proteomes" id="UP000003136"/>
    </source>
</evidence>
<dbReference type="STRING" id="483218.BACPEC_03259"/>
<reference evidence="2 3" key="2">
    <citation type="submission" date="2008-11" db="EMBL/GenBank/DDBJ databases">
        <authorList>
            <person name="Fulton L."/>
            <person name="Clifton S."/>
            <person name="Fulton B."/>
            <person name="Xu J."/>
            <person name="Minx P."/>
            <person name="Pepin K.H."/>
            <person name="Johnson M."/>
            <person name="Bhonagiri V."/>
            <person name="Nash W.E."/>
            <person name="Mardis E.R."/>
            <person name="Wilson R.K."/>
        </authorList>
    </citation>
    <scope>NUCLEOTIDE SEQUENCE [LARGE SCALE GENOMIC DNA]</scope>
    <source>
        <strain evidence="2 3">ATCC 43243</strain>
    </source>
</reference>
<dbReference type="Pfam" id="PF00535">
    <property type="entry name" value="Glycos_transf_2"/>
    <property type="match status" value="1"/>
</dbReference>
<dbReference type="HOGENOM" id="CLU_025996_25_4_9"/>
<organism evidence="2 3">
    <name type="scientific">[Bacteroides] pectinophilus ATCC 43243</name>
    <dbReference type="NCBI Taxonomy" id="483218"/>
    <lineage>
        <taxon>Bacteria</taxon>
        <taxon>Bacillati</taxon>
        <taxon>Bacillota</taxon>
        <taxon>Clostridia</taxon>
        <taxon>Eubacteriales</taxon>
    </lineage>
</organism>
<dbReference type="AlphaFoldDB" id="B7AX09"/>
<evidence type="ECO:0000259" key="1">
    <source>
        <dbReference type="Pfam" id="PF00535"/>
    </source>
</evidence>
<evidence type="ECO:0000313" key="2">
    <source>
        <dbReference type="EMBL" id="EEC56750.1"/>
    </source>
</evidence>
<protein>
    <recommendedName>
        <fullName evidence="1">Glycosyltransferase 2-like domain-containing protein</fullName>
    </recommendedName>
</protein>
<dbReference type="EMBL" id="ABVQ01000037">
    <property type="protein sequence ID" value="EEC56750.1"/>
    <property type="molecule type" value="Genomic_DNA"/>
</dbReference>
<dbReference type="Proteomes" id="UP000003136">
    <property type="component" value="Unassembled WGS sequence"/>
</dbReference>
<comment type="caution">
    <text evidence="2">The sequence shown here is derived from an EMBL/GenBank/DDBJ whole genome shotgun (WGS) entry which is preliminary data.</text>
</comment>
<dbReference type="PANTHER" id="PTHR22916">
    <property type="entry name" value="GLYCOSYLTRANSFERASE"/>
    <property type="match status" value="1"/>
</dbReference>
<dbReference type="Gene3D" id="3.90.550.10">
    <property type="entry name" value="Spore Coat Polysaccharide Biosynthesis Protein SpsA, Chain A"/>
    <property type="match status" value="1"/>
</dbReference>
<feature type="domain" description="Glycosyltransferase 2-like" evidence="1">
    <location>
        <begin position="6"/>
        <end position="171"/>
    </location>
</feature>
<proteinExistence type="predicted"/>
<reference evidence="2 3" key="1">
    <citation type="submission" date="2008-11" db="EMBL/GenBank/DDBJ databases">
        <title>Draft genome sequence of Bacteroides pectinophilus (ATCC 43243).</title>
        <authorList>
            <person name="Sudarsanam P."/>
            <person name="Ley R."/>
            <person name="Guruge J."/>
            <person name="Turnbaugh P.J."/>
            <person name="Mahowald M."/>
            <person name="Liep D."/>
            <person name="Gordon J."/>
        </authorList>
    </citation>
    <scope>NUCLEOTIDE SEQUENCE [LARGE SCALE GENOMIC DNA]</scope>
    <source>
        <strain evidence="2 3">ATCC 43243</strain>
    </source>
</reference>
<gene>
    <name evidence="2" type="ORF">BACPEC_03259</name>
</gene>
<sequence>MEPLVSIIIPVYNAQKTIERCLCSIRNQTFDNFEVLMVNDGSHDHSMRILEKFASLDPRFIIIDKSNSGVSDSRNIAMDCACGKYFQFVDADDWIPSDAVESLVNAAEKNNSDMVICDYRRVIGHMFTTKGHIDVSGTISKRTYAEYMMKAPANYYYGVMWNKFYRADLIRAHRIKCPLELQWCEDFQFNLEFLQYADSIYVLTKPLYYYVKTKGSLVDSNIDLRKTVRTKRLLFDYYRGLYESLDMYEQNRLRLQTFFIDFARDRVKSDKYDEYTESEQL</sequence>
<dbReference type="SUPFAM" id="SSF53448">
    <property type="entry name" value="Nucleotide-diphospho-sugar transferases"/>
    <property type="match status" value="1"/>
</dbReference>
<dbReference type="GO" id="GO:0016758">
    <property type="term" value="F:hexosyltransferase activity"/>
    <property type="evidence" value="ECO:0007669"/>
    <property type="project" value="UniProtKB-ARBA"/>
</dbReference>
<keyword evidence="3" id="KW-1185">Reference proteome</keyword>
<dbReference type="InterPro" id="IPR029044">
    <property type="entry name" value="Nucleotide-diphossugar_trans"/>
</dbReference>
<name>B7AX09_9FIRM</name>